<keyword evidence="1" id="KW-1133">Transmembrane helix</keyword>
<evidence type="ECO:0000256" key="1">
    <source>
        <dbReference type="SAM" id="Phobius"/>
    </source>
</evidence>
<accession>A0A7W7EW61</accession>
<reference evidence="2 3" key="1">
    <citation type="submission" date="2020-08" db="EMBL/GenBank/DDBJ databases">
        <title>Genomic Encyclopedia of Type Strains, Phase IV (KMG-IV): sequencing the most valuable type-strain genomes for metagenomic binning, comparative biology and taxonomic classification.</title>
        <authorList>
            <person name="Goeker M."/>
        </authorList>
    </citation>
    <scope>NUCLEOTIDE SEQUENCE [LARGE SCALE GENOMIC DNA]</scope>
    <source>
        <strain evidence="2 3">DSM 17507</strain>
    </source>
</reference>
<sequence>MSDTVPVFIEWPNSFDRRQIVRKLDQLALSADAKILMGELLETTTEVAARLCYVGRSIVAFVFDLTKRFTNTTLGVLVGMTVTALVGSIPLLGIVLSPLVGPLLAAFTITAGALADMRNGTMDRQIELFSAKLDAALSRA</sequence>
<keyword evidence="1" id="KW-0812">Transmembrane</keyword>
<dbReference type="Proteomes" id="UP000538566">
    <property type="component" value="Unassembled WGS sequence"/>
</dbReference>
<name>A0A7W7EW61_9SPHN</name>
<protein>
    <submittedName>
        <fullName evidence="2">Uncharacterized protein</fullName>
    </submittedName>
</protein>
<evidence type="ECO:0000313" key="2">
    <source>
        <dbReference type="EMBL" id="MBB4615754.1"/>
    </source>
</evidence>
<dbReference type="OrthoDB" id="7605448at2"/>
<dbReference type="RefSeq" id="WP_144907939.1">
    <property type="nucleotide sequence ID" value="NZ_JACHOA010000012.1"/>
</dbReference>
<comment type="caution">
    <text evidence="2">The sequence shown here is derived from an EMBL/GenBank/DDBJ whole genome shotgun (WGS) entry which is preliminary data.</text>
</comment>
<gene>
    <name evidence="2" type="ORF">GGR37_004058</name>
</gene>
<dbReference type="EMBL" id="JACHOA010000012">
    <property type="protein sequence ID" value="MBB4615754.1"/>
    <property type="molecule type" value="Genomic_DNA"/>
</dbReference>
<dbReference type="AlphaFoldDB" id="A0A7W7EW61"/>
<evidence type="ECO:0000313" key="3">
    <source>
        <dbReference type="Proteomes" id="UP000538566"/>
    </source>
</evidence>
<proteinExistence type="predicted"/>
<feature type="transmembrane region" description="Helical" evidence="1">
    <location>
        <begin position="74"/>
        <end position="93"/>
    </location>
</feature>
<organism evidence="2 3">
    <name type="scientific">Novosphingobium taihuense</name>
    <dbReference type="NCBI Taxonomy" id="260085"/>
    <lineage>
        <taxon>Bacteria</taxon>
        <taxon>Pseudomonadati</taxon>
        <taxon>Pseudomonadota</taxon>
        <taxon>Alphaproteobacteria</taxon>
        <taxon>Sphingomonadales</taxon>
        <taxon>Sphingomonadaceae</taxon>
        <taxon>Novosphingobium</taxon>
    </lineage>
</organism>
<keyword evidence="1" id="KW-0472">Membrane</keyword>
<keyword evidence="3" id="KW-1185">Reference proteome</keyword>